<evidence type="ECO:0000256" key="4">
    <source>
        <dbReference type="ARBA" id="ARBA00023170"/>
    </source>
</evidence>
<dbReference type="AlphaFoldDB" id="A0A6S7FM49"/>
<comment type="subcellular location">
    <subcellularLocation>
        <location evidence="1">Cell membrane</location>
        <topology evidence="1">Multi-pass membrane protein</topology>
    </subcellularLocation>
</comment>
<accession>A0A6S7FM49</accession>
<feature type="transmembrane region" description="Helical" evidence="7">
    <location>
        <begin position="295"/>
        <end position="316"/>
    </location>
</feature>
<evidence type="ECO:0000313" key="10">
    <source>
        <dbReference type="Proteomes" id="UP001152795"/>
    </source>
</evidence>
<evidence type="ECO:0000256" key="7">
    <source>
        <dbReference type="SAM" id="Phobius"/>
    </source>
</evidence>
<feature type="region of interest" description="Disordered" evidence="6">
    <location>
        <begin position="65"/>
        <end position="119"/>
    </location>
</feature>
<sequence length="333" mass="38067">MAMWIAFIWFLSSVHPVKNIFTRNENDANAKPGIALVLVLFTAVVYGKTYFALRKQARSMIGKKTTFSSKQSQYAPNKSSSIESETCVGSNNHVKNGIERDQSLDEPARNQNHRAEKQNVRAQFQYERDEIESECAKSQNERGQSLVERAENKNRRAQNQYESAEIENLRAKSQSERDQSLNERAENQNNRAEKQNDRAQNPYKGVEIENERAKSHNRRAQDKNERVESENERAQREDLSSNKTPKNSQVINNTREQKFLNTIIIIACIAVVTVMPGTIYSLLRGTGVSSDTNSILVVGGAIFCLNFAANPFVYCLRLKRYRKTFKMVYGCKH</sequence>
<evidence type="ECO:0000256" key="5">
    <source>
        <dbReference type="ARBA" id="ARBA00023224"/>
    </source>
</evidence>
<dbReference type="Proteomes" id="UP001152795">
    <property type="component" value="Unassembled WGS sequence"/>
</dbReference>
<keyword evidence="7" id="KW-0472">Membrane</keyword>
<feature type="compositionally biased region" description="Basic and acidic residues" evidence="6">
    <location>
        <begin position="96"/>
        <end position="119"/>
    </location>
</feature>
<dbReference type="GO" id="GO:0005886">
    <property type="term" value="C:plasma membrane"/>
    <property type="evidence" value="ECO:0007669"/>
    <property type="project" value="UniProtKB-SubCell"/>
</dbReference>
<evidence type="ECO:0000256" key="1">
    <source>
        <dbReference type="ARBA" id="ARBA00004651"/>
    </source>
</evidence>
<dbReference type="SUPFAM" id="SSF81321">
    <property type="entry name" value="Family A G protein-coupled receptor-like"/>
    <property type="match status" value="1"/>
</dbReference>
<dbReference type="Gene3D" id="1.20.1070.10">
    <property type="entry name" value="Rhodopsin 7-helix transmembrane proteins"/>
    <property type="match status" value="1"/>
</dbReference>
<keyword evidence="5" id="KW-0807">Transducer</keyword>
<keyword evidence="10" id="KW-1185">Reference proteome</keyword>
<dbReference type="PANTHER" id="PTHR24249">
    <property type="entry name" value="HISTAMINE RECEPTOR-RELATED G-PROTEIN COUPLED RECEPTOR"/>
    <property type="match status" value="1"/>
</dbReference>
<keyword evidence="3" id="KW-0297">G-protein coupled receptor</keyword>
<evidence type="ECO:0000256" key="3">
    <source>
        <dbReference type="ARBA" id="ARBA00023040"/>
    </source>
</evidence>
<feature type="compositionally biased region" description="Polar residues" evidence="6">
    <location>
        <begin position="241"/>
        <end position="250"/>
    </location>
</feature>
<feature type="transmembrane region" description="Helical" evidence="7">
    <location>
        <begin position="32"/>
        <end position="53"/>
    </location>
</feature>
<evidence type="ECO:0000256" key="8">
    <source>
        <dbReference type="SAM" id="SignalP"/>
    </source>
</evidence>
<reference evidence="9" key="1">
    <citation type="submission" date="2020-04" db="EMBL/GenBank/DDBJ databases">
        <authorList>
            <person name="Alioto T."/>
            <person name="Alioto T."/>
            <person name="Gomez Garrido J."/>
        </authorList>
    </citation>
    <scope>NUCLEOTIDE SEQUENCE</scope>
    <source>
        <strain evidence="9">A484AB</strain>
    </source>
</reference>
<keyword evidence="2" id="KW-1003">Cell membrane</keyword>
<feature type="signal peptide" evidence="8">
    <location>
        <begin position="1"/>
        <end position="19"/>
    </location>
</feature>
<evidence type="ECO:0000256" key="6">
    <source>
        <dbReference type="SAM" id="MobiDB-lite"/>
    </source>
</evidence>
<dbReference type="GO" id="GO:0004930">
    <property type="term" value="F:G protein-coupled receptor activity"/>
    <property type="evidence" value="ECO:0007669"/>
    <property type="project" value="UniProtKB-KW"/>
</dbReference>
<dbReference type="PANTHER" id="PTHR24249:SF372">
    <property type="entry name" value="G-PROTEIN COUPLED RECEPTORS FAMILY 1 PROFILE DOMAIN-CONTAINING PROTEIN"/>
    <property type="match status" value="1"/>
</dbReference>
<name>A0A6S7FM49_PARCT</name>
<dbReference type="EMBL" id="CACRXK020000335">
    <property type="protein sequence ID" value="CAB3980914.1"/>
    <property type="molecule type" value="Genomic_DNA"/>
</dbReference>
<feature type="transmembrane region" description="Helical" evidence="7">
    <location>
        <begin position="259"/>
        <end position="283"/>
    </location>
</feature>
<feature type="chain" id="PRO_5043579707" evidence="8">
    <location>
        <begin position="20"/>
        <end position="333"/>
    </location>
</feature>
<feature type="compositionally biased region" description="Basic and acidic residues" evidence="6">
    <location>
        <begin position="206"/>
        <end position="240"/>
    </location>
</feature>
<keyword evidence="4" id="KW-0675">Receptor</keyword>
<dbReference type="OrthoDB" id="5970460at2759"/>
<keyword evidence="8" id="KW-0732">Signal</keyword>
<keyword evidence="7" id="KW-1133">Transmembrane helix</keyword>
<dbReference type="InterPro" id="IPR050569">
    <property type="entry name" value="TAAR"/>
</dbReference>
<keyword evidence="7" id="KW-0812">Transmembrane</keyword>
<feature type="compositionally biased region" description="Basic and acidic residues" evidence="6">
    <location>
        <begin position="167"/>
        <end position="197"/>
    </location>
</feature>
<evidence type="ECO:0000313" key="9">
    <source>
        <dbReference type="EMBL" id="CAB3980914.1"/>
    </source>
</evidence>
<organism evidence="9 10">
    <name type="scientific">Paramuricea clavata</name>
    <name type="common">Red gorgonian</name>
    <name type="synonym">Violescent sea-whip</name>
    <dbReference type="NCBI Taxonomy" id="317549"/>
    <lineage>
        <taxon>Eukaryota</taxon>
        <taxon>Metazoa</taxon>
        <taxon>Cnidaria</taxon>
        <taxon>Anthozoa</taxon>
        <taxon>Octocorallia</taxon>
        <taxon>Malacalcyonacea</taxon>
        <taxon>Plexauridae</taxon>
        <taxon>Paramuricea</taxon>
    </lineage>
</organism>
<proteinExistence type="predicted"/>
<comment type="caution">
    <text evidence="9">The sequence shown here is derived from an EMBL/GenBank/DDBJ whole genome shotgun (WGS) entry which is preliminary data.</text>
</comment>
<protein>
    <submittedName>
        <fullName evidence="9">Autotransporter outer membrane beta-barrel domain-containing</fullName>
    </submittedName>
</protein>
<feature type="region of interest" description="Disordered" evidence="6">
    <location>
        <begin position="131"/>
        <end position="250"/>
    </location>
</feature>
<feature type="compositionally biased region" description="Polar residues" evidence="6">
    <location>
        <begin position="65"/>
        <end position="94"/>
    </location>
</feature>
<evidence type="ECO:0000256" key="2">
    <source>
        <dbReference type="ARBA" id="ARBA00022475"/>
    </source>
</evidence>
<gene>
    <name evidence="9" type="ORF">PACLA_8A055606</name>
</gene>